<name>A0A7K0E0S8_9NOCA</name>
<dbReference type="GO" id="GO:0051538">
    <property type="term" value="F:3 iron, 4 sulfur cluster binding"/>
    <property type="evidence" value="ECO:0007669"/>
    <property type="project" value="UniProtKB-KW"/>
</dbReference>
<evidence type="ECO:0000256" key="2">
    <source>
        <dbReference type="ARBA" id="ARBA00022448"/>
    </source>
</evidence>
<evidence type="ECO:0000313" key="9">
    <source>
        <dbReference type="Proteomes" id="UP000431401"/>
    </source>
</evidence>
<dbReference type="RefSeq" id="WP_319944021.1">
    <property type="nucleotide sequence ID" value="NZ_WEGI01000021.1"/>
</dbReference>
<evidence type="ECO:0000256" key="1">
    <source>
        <dbReference type="ARBA" id="ARBA00001927"/>
    </source>
</evidence>
<evidence type="ECO:0000313" key="8">
    <source>
        <dbReference type="EMBL" id="MQY31585.1"/>
    </source>
</evidence>
<dbReference type="Pfam" id="PF13459">
    <property type="entry name" value="Fer4_15"/>
    <property type="match status" value="1"/>
</dbReference>
<evidence type="ECO:0000256" key="3">
    <source>
        <dbReference type="ARBA" id="ARBA00022723"/>
    </source>
</evidence>
<comment type="caution">
    <text evidence="8">The sequence shown here is derived from an EMBL/GenBank/DDBJ whole genome shotgun (WGS) entry which is preliminary data.</text>
</comment>
<dbReference type="InterPro" id="IPR051269">
    <property type="entry name" value="Fe-S_cluster_ET"/>
</dbReference>
<dbReference type="Proteomes" id="UP000431401">
    <property type="component" value="Unassembled WGS sequence"/>
</dbReference>
<keyword evidence="2" id="KW-0813">Transport</keyword>
<dbReference type="PANTHER" id="PTHR36923">
    <property type="entry name" value="FERREDOXIN"/>
    <property type="match status" value="1"/>
</dbReference>
<keyword evidence="4" id="KW-0249">Electron transport</keyword>
<evidence type="ECO:0000256" key="6">
    <source>
        <dbReference type="ARBA" id="ARBA00023014"/>
    </source>
</evidence>
<keyword evidence="7" id="KW-0003">3Fe-4S</keyword>
<keyword evidence="6" id="KW-0411">Iron-sulfur</keyword>
<dbReference type="Gene3D" id="3.30.70.20">
    <property type="match status" value="1"/>
</dbReference>
<accession>A0A7K0E0S8</accession>
<evidence type="ECO:0000256" key="7">
    <source>
        <dbReference type="ARBA" id="ARBA00023291"/>
    </source>
</evidence>
<dbReference type="SUPFAM" id="SSF54862">
    <property type="entry name" value="4Fe-4S ferredoxins"/>
    <property type="match status" value="1"/>
</dbReference>
<keyword evidence="3" id="KW-0479">Metal-binding</keyword>
<dbReference type="EMBL" id="WEGI01000021">
    <property type="protein sequence ID" value="MQY31585.1"/>
    <property type="molecule type" value="Genomic_DNA"/>
</dbReference>
<evidence type="ECO:0000256" key="4">
    <source>
        <dbReference type="ARBA" id="ARBA00022982"/>
    </source>
</evidence>
<evidence type="ECO:0008006" key="10">
    <source>
        <dbReference type="Google" id="ProtNLM"/>
    </source>
</evidence>
<gene>
    <name evidence="8" type="ORF">NRB56_71940</name>
</gene>
<keyword evidence="9" id="KW-1185">Reference proteome</keyword>
<dbReference type="AlphaFoldDB" id="A0A7K0E0S8"/>
<evidence type="ECO:0000256" key="5">
    <source>
        <dbReference type="ARBA" id="ARBA00023004"/>
    </source>
</evidence>
<comment type="cofactor">
    <cofactor evidence="1">
        <name>[3Fe-4S] cluster</name>
        <dbReference type="ChEBI" id="CHEBI:21137"/>
    </cofactor>
</comment>
<reference evidence="8 9" key="1">
    <citation type="submission" date="2019-10" db="EMBL/GenBank/DDBJ databases">
        <title>Nocardia macrotermitis sp. nov. and Nocardia aurantia sp. nov., isolated from the gut of fungus growing-termite Macrotermes natalensis.</title>
        <authorList>
            <person name="Benndorf R."/>
            <person name="Schwitalla J."/>
            <person name="Martin K."/>
            <person name="De Beer W."/>
            <person name="Kaster A.-K."/>
            <person name="Vollmers J."/>
            <person name="Poulsen M."/>
            <person name="Beemelmanns C."/>
        </authorList>
    </citation>
    <scope>NUCLEOTIDE SEQUENCE [LARGE SCALE GENOMIC DNA]</scope>
    <source>
        <strain evidence="8 9">RB56</strain>
    </source>
</reference>
<organism evidence="8 9">
    <name type="scientific">Nocardia aurantia</name>
    <dbReference type="NCBI Taxonomy" id="2585199"/>
    <lineage>
        <taxon>Bacteria</taxon>
        <taxon>Bacillati</taxon>
        <taxon>Actinomycetota</taxon>
        <taxon>Actinomycetes</taxon>
        <taxon>Mycobacteriales</taxon>
        <taxon>Nocardiaceae</taxon>
        <taxon>Nocardia</taxon>
    </lineage>
</organism>
<keyword evidence="5" id="KW-0408">Iron</keyword>
<proteinExistence type="predicted"/>
<dbReference type="GO" id="GO:0046872">
    <property type="term" value="F:metal ion binding"/>
    <property type="evidence" value="ECO:0007669"/>
    <property type="project" value="UniProtKB-KW"/>
</dbReference>
<sequence>MSLRIEIDRGRCTGHGRCYMLEPELFDVDDDGLPIVLAEDAGPFRDGAVHAAGNCPERAITLRDEASADR</sequence>
<protein>
    <recommendedName>
        <fullName evidence="10">Ferredoxin</fullName>
    </recommendedName>
</protein>
<dbReference type="PANTHER" id="PTHR36923:SF3">
    <property type="entry name" value="FERREDOXIN"/>
    <property type="match status" value="1"/>
</dbReference>